<evidence type="ECO:0000256" key="1">
    <source>
        <dbReference type="SAM" id="MobiDB-lite"/>
    </source>
</evidence>
<comment type="caution">
    <text evidence="3">The sequence shown here is derived from an EMBL/GenBank/DDBJ whole genome shotgun (WGS) entry which is preliminary data.</text>
</comment>
<proteinExistence type="predicted"/>
<accession>A0A8J5FTL7</accession>
<dbReference type="EMBL" id="JACMSC010000014">
    <property type="protein sequence ID" value="KAG6489552.1"/>
    <property type="molecule type" value="Genomic_DNA"/>
</dbReference>
<keyword evidence="4" id="KW-1185">Reference proteome</keyword>
<feature type="region of interest" description="Disordered" evidence="1">
    <location>
        <begin position="97"/>
        <end position="140"/>
    </location>
</feature>
<feature type="region of interest" description="Disordered" evidence="1">
    <location>
        <begin position="153"/>
        <end position="215"/>
    </location>
</feature>
<reference evidence="3 4" key="1">
    <citation type="submission" date="2020-08" db="EMBL/GenBank/DDBJ databases">
        <title>Plant Genome Project.</title>
        <authorList>
            <person name="Zhang R.-G."/>
        </authorList>
    </citation>
    <scope>NUCLEOTIDE SEQUENCE [LARGE SCALE GENOMIC DNA]</scope>
    <source>
        <tissue evidence="3">Rhizome</tissue>
    </source>
</reference>
<protein>
    <submittedName>
        <fullName evidence="3">Uncharacterized protein</fullName>
    </submittedName>
</protein>
<name>A0A8J5FTL7_ZINOF</name>
<organism evidence="3 4">
    <name type="scientific">Zingiber officinale</name>
    <name type="common">Ginger</name>
    <name type="synonym">Amomum zingiber</name>
    <dbReference type="NCBI Taxonomy" id="94328"/>
    <lineage>
        <taxon>Eukaryota</taxon>
        <taxon>Viridiplantae</taxon>
        <taxon>Streptophyta</taxon>
        <taxon>Embryophyta</taxon>
        <taxon>Tracheophyta</taxon>
        <taxon>Spermatophyta</taxon>
        <taxon>Magnoliopsida</taxon>
        <taxon>Liliopsida</taxon>
        <taxon>Zingiberales</taxon>
        <taxon>Zingiberaceae</taxon>
        <taxon>Zingiber</taxon>
    </lineage>
</organism>
<dbReference type="InterPro" id="IPR038947">
    <property type="entry name" value="At3g27210-like"/>
</dbReference>
<dbReference type="AlphaFoldDB" id="A0A8J5FTL7"/>
<dbReference type="PANTHER" id="PTHR34280:SF2">
    <property type="entry name" value="OS01G0920100 PROTEIN"/>
    <property type="match status" value="1"/>
</dbReference>
<dbReference type="PANTHER" id="PTHR34280">
    <property type="entry name" value="OS01G0920100 PROTEIN"/>
    <property type="match status" value="1"/>
</dbReference>
<feature type="compositionally biased region" description="Basic and acidic residues" evidence="1">
    <location>
        <begin position="153"/>
        <end position="173"/>
    </location>
</feature>
<feature type="compositionally biased region" description="Polar residues" evidence="1">
    <location>
        <begin position="182"/>
        <end position="207"/>
    </location>
</feature>
<dbReference type="OrthoDB" id="1925325at2759"/>
<gene>
    <name evidence="3" type="ORF">ZIOFF_047670</name>
    <name evidence="2" type="ORF">ZIOFF_050827</name>
</gene>
<evidence type="ECO:0000313" key="4">
    <source>
        <dbReference type="Proteomes" id="UP000734854"/>
    </source>
</evidence>
<evidence type="ECO:0000313" key="2">
    <source>
        <dbReference type="EMBL" id="KAG6489552.1"/>
    </source>
</evidence>
<dbReference type="EMBL" id="JACMSC010000013">
    <property type="protein sequence ID" value="KAG6492705.1"/>
    <property type="molecule type" value="Genomic_DNA"/>
</dbReference>
<dbReference type="Proteomes" id="UP000734854">
    <property type="component" value="Unassembled WGS sequence"/>
</dbReference>
<feature type="compositionally biased region" description="Low complexity" evidence="1">
    <location>
        <begin position="103"/>
        <end position="115"/>
    </location>
</feature>
<sequence>MQAFVQKNPILKMGVCTSIPKDSDASSMRYRLGLTSKAKRLFLPSPAKEKALDGANPVHGFGSQTPEFGSKNKIFFDTQAWFDSDCDDDFFSVNGEFTPSRGSTPIHPSSTPSTPKLDNHFLFDKSPYSKSDEPSPTGRKKLAELLRETSQIEKLDSSNITEVKEDANEKSDIYKTSPAPTPNSLNATSYRSGASSACSAEVTPSSDRTSRKDKAWKTGHCCLPSLQSFGIDERRQKMSPSPCAA</sequence>
<evidence type="ECO:0000313" key="3">
    <source>
        <dbReference type="EMBL" id="KAG6492705.1"/>
    </source>
</evidence>